<evidence type="ECO:0000313" key="3">
    <source>
        <dbReference type="EnsemblProtists" id="EKX38253"/>
    </source>
</evidence>
<organism evidence="2">
    <name type="scientific">Guillardia theta (strain CCMP2712)</name>
    <name type="common">Cryptophyte</name>
    <dbReference type="NCBI Taxonomy" id="905079"/>
    <lineage>
        <taxon>Eukaryota</taxon>
        <taxon>Cryptophyceae</taxon>
        <taxon>Pyrenomonadales</taxon>
        <taxon>Geminigeraceae</taxon>
        <taxon>Guillardia</taxon>
    </lineage>
</organism>
<evidence type="ECO:0000313" key="4">
    <source>
        <dbReference type="Proteomes" id="UP000011087"/>
    </source>
</evidence>
<feature type="region of interest" description="Disordered" evidence="1">
    <location>
        <begin position="45"/>
        <end position="82"/>
    </location>
</feature>
<sequence length="130" mass="13949">MYPSIRTSCKASRAPRPQYPLKPIDANTIMPCSVTLLDLTLSRALPSSPSRPSLKLSPAQQAFLDASQSSRRRSATELPPGAVRVKSEGEDVIAAVLAARGRGARLLEARKAGRILVRGGLRRTTEDGDV</sequence>
<dbReference type="KEGG" id="gtt:GUITHDRAFT_115595"/>
<evidence type="ECO:0000256" key="1">
    <source>
        <dbReference type="SAM" id="MobiDB-lite"/>
    </source>
</evidence>
<dbReference type="AlphaFoldDB" id="L1IPR7"/>
<reference evidence="3" key="3">
    <citation type="submission" date="2015-06" db="UniProtKB">
        <authorList>
            <consortium name="EnsemblProtists"/>
        </authorList>
    </citation>
    <scope>IDENTIFICATION</scope>
</reference>
<reference evidence="2 4" key="1">
    <citation type="journal article" date="2012" name="Nature">
        <title>Algal genomes reveal evolutionary mosaicism and the fate of nucleomorphs.</title>
        <authorList>
            <consortium name="DOE Joint Genome Institute"/>
            <person name="Curtis B.A."/>
            <person name="Tanifuji G."/>
            <person name="Burki F."/>
            <person name="Gruber A."/>
            <person name="Irimia M."/>
            <person name="Maruyama S."/>
            <person name="Arias M.C."/>
            <person name="Ball S.G."/>
            <person name="Gile G.H."/>
            <person name="Hirakawa Y."/>
            <person name="Hopkins J.F."/>
            <person name="Kuo A."/>
            <person name="Rensing S.A."/>
            <person name="Schmutz J."/>
            <person name="Symeonidi A."/>
            <person name="Elias M."/>
            <person name="Eveleigh R.J."/>
            <person name="Herman E.K."/>
            <person name="Klute M.J."/>
            <person name="Nakayama T."/>
            <person name="Obornik M."/>
            <person name="Reyes-Prieto A."/>
            <person name="Armbrust E.V."/>
            <person name="Aves S.J."/>
            <person name="Beiko R.G."/>
            <person name="Coutinho P."/>
            <person name="Dacks J.B."/>
            <person name="Durnford D.G."/>
            <person name="Fast N.M."/>
            <person name="Green B.R."/>
            <person name="Grisdale C.J."/>
            <person name="Hempel F."/>
            <person name="Henrissat B."/>
            <person name="Hoppner M.P."/>
            <person name="Ishida K."/>
            <person name="Kim E."/>
            <person name="Koreny L."/>
            <person name="Kroth P.G."/>
            <person name="Liu Y."/>
            <person name="Malik S.B."/>
            <person name="Maier U.G."/>
            <person name="McRose D."/>
            <person name="Mock T."/>
            <person name="Neilson J.A."/>
            <person name="Onodera N.T."/>
            <person name="Poole A.M."/>
            <person name="Pritham E.J."/>
            <person name="Richards T.A."/>
            <person name="Rocap G."/>
            <person name="Roy S.W."/>
            <person name="Sarai C."/>
            <person name="Schaack S."/>
            <person name="Shirato S."/>
            <person name="Slamovits C.H."/>
            <person name="Spencer D.F."/>
            <person name="Suzuki S."/>
            <person name="Worden A.Z."/>
            <person name="Zauner S."/>
            <person name="Barry K."/>
            <person name="Bell C."/>
            <person name="Bharti A.K."/>
            <person name="Crow J.A."/>
            <person name="Grimwood J."/>
            <person name="Kramer R."/>
            <person name="Lindquist E."/>
            <person name="Lucas S."/>
            <person name="Salamov A."/>
            <person name="McFadden G.I."/>
            <person name="Lane C.E."/>
            <person name="Keeling P.J."/>
            <person name="Gray M.W."/>
            <person name="Grigoriev I.V."/>
            <person name="Archibald J.M."/>
        </authorList>
    </citation>
    <scope>NUCLEOTIDE SEQUENCE</scope>
    <source>
        <strain evidence="2 4">CCMP2712</strain>
    </source>
</reference>
<proteinExistence type="predicted"/>
<keyword evidence="4" id="KW-1185">Reference proteome</keyword>
<dbReference type="EnsemblProtists" id="EKX38253">
    <property type="protein sequence ID" value="EKX38253"/>
    <property type="gene ID" value="GUITHDRAFT_115595"/>
</dbReference>
<reference evidence="4" key="2">
    <citation type="submission" date="2012-11" db="EMBL/GenBank/DDBJ databases">
        <authorList>
            <person name="Kuo A."/>
            <person name="Curtis B.A."/>
            <person name="Tanifuji G."/>
            <person name="Burki F."/>
            <person name="Gruber A."/>
            <person name="Irimia M."/>
            <person name="Maruyama S."/>
            <person name="Arias M.C."/>
            <person name="Ball S.G."/>
            <person name="Gile G.H."/>
            <person name="Hirakawa Y."/>
            <person name="Hopkins J.F."/>
            <person name="Rensing S.A."/>
            <person name="Schmutz J."/>
            <person name="Symeonidi A."/>
            <person name="Elias M."/>
            <person name="Eveleigh R.J."/>
            <person name="Herman E.K."/>
            <person name="Klute M.J."/>
            <person name="Nakayama T."/>
            <person name="Obornik M."/>
            <person name="Reyes-Prieto A."/>
            <person name="Armbrust E.V."/>
            <person name="Aves S.J."/>
            <person name="Beiko R.G."/>
            <person name="Coutinho P."/>
            <person name="Dacks J.B."/>
            <person name="Durnford D.G."/>
            <person name="Fast N.M."/>
            <person name="Green B.R."/>
            <person name="Grisdale C."/>
            <person name="Hempe F."/>
            <person name="Henrissat B."/>
            <person name="Hoppner M.P."/>
            <person name="Ishida K.-I."/>
            <person name="Kim E."/>
            <person name="Koreny L."/>
            <person name="Kroth P.G."/>
            <person name="Liu Y."/>
            <person name="Malik S.-B."/>
            <person name="Maier U.G."/>
            <person name="McRose D."/>
            <person name="Mock T."/>
            <person name="Neilson J.A."/>
            <person name="Onodera N.T."/>
            <person name="Poole A.M."/>
            <person name="Pritham E.J."/>
            <person name="Richards T.A."/>
            <person name="Rocap G."/>
            <person name="Roy S.W."/>
            <person name="Sarai C."/>
            <person name="Schaack S."/>
            <person name="Shirato S."/>
            <person name="Slamovits C.H."/>
            <person name="Spencer D.F."/>
            <person name="Suzuki S."/>
            <person name="Worden A.Z."/>
            <person name="Zauner S."/>
            <person name="Barry K."/>
            <person name="Bell C."/>
            <person name="Bharti A.K."/>
            <person name="Crow J.A."/>
            <person name="Grimwood J."/>
            <person name="Kramer R."/>
            <person name="Lindquist E."/>
            <person name="Lucas S."/>
            <person name="Salamov A."/>
            <person name="McFadden G.I."/>
            <person name="Lane C.E."/>
            <person name="Keeling P.J."/>
            <person name="Gray M.W."/>
            <person name="Grigoriev I.V."/>
            <person name="Archibald J.M."/>
        </authorList>
    </citation>
    <scope>NUCLEOTIDE SEQUENCE</scope>
    <source>
        <strain evidence="4">CCMP2712</strain>
    </source>
</reference>
<dbReference type="EMBL" id="JH993050">
    <property type="protein sequence ID" value="EKX38253.1"/>
    <property type="molecule type" value="Genomic_DNA"/>
</dbReference>
<gene>
    <name evidence="2" type="ORF">GUITHDRAFT_115595</name>
</gene>
<feature type="compositionally biased region" description="Low complexity" evidence="1">
    <location>
        <begin position="45"/>
        <end position="59"/>
    </location>
</feature>
<evidence type="ECO:0000313" key="2">
    <source>
        <dbReference type="EMBL" id="EKX38253.1"/>
    </source>
</evidence>
<dbReference type="RefSeq" id="XP_005825233.1">
    <property type="nucleotide sequence ID" value="XM_005825176.1"/>
</dbReference>
<accession>L1IPR7</accession>
<dbReference type="GeneID" id="17294982"/>
<dbReference type="HOGENOM" id="CLU_1942114_0_0_1"/>
<dbReference type="PaxDb" id="55529-EKX38253"/>
<protein>
    <submittedName>
        <fullName evidence="2 3">Uncharacterized protein</fullName>
    </submittedName>
</protein>
<dbReference type="Proteomes" id="UP000011087">
    <property type="component" value="Unassembled WGS sequence"/>
</dbReference>
<name>L1IPR7_GUITC</name>